<dbReference type="PANTHER" id="PTHR31920">
    <property type="entry name" value="B3 DOMAIN-CONTAINING"/>
    <property type="match status" value="1"/>
</dbReference>
<feature type="domain" description="TF-B3" evidence="7">
    <location>
        <begin position="1"/>
        <end position="78"/>
    </location>
</feature>
<dbReference type="Gramene" id="rna40020">
    <property type="protein sequence ID" value="RHN45639.1"/>
    <property type="gene ID" value="gene40020"/>
</dbReference>
<dbReference type="EnsemblPlants" id="AES78884">
    <property type="protein sequence ID" value="AES78884"/>
    <property type="gene ID" value="MTR_7g050590"/>
</dbReference>
<dbReference type="InterPro" id="IPR003340">
    <property type="entry name" value="B3_DNA-bd"/>
</dbReference>
<keyword evidence="11" id="KW-1185">Reference proteome</keyword>
<keyword evidence="3" id="KW-0238">DNA-binding</keyword>
<reference evidence="8 11" key="2">
    <citation type="journal article" date="2014" name="BMC Genomics">
        <title>An improved genome release (version Mt4.0) for the model legume Medicago truncatula.</title>
        <authorList>
            <person name="Tang H."/>
            <person name="Krishnakumar V."/>
            <person name="Bidwell S."/>
            <person name="Rosen B."/>
            <person name="Chan A."/>
            <person name="Zhou S."/>
            <person name="Gentzbittel L."/>
            <person name="Childs K.L."/>
            <person name="Yandell M."/>
            <person name="Gundlach H."/>
            <person name="Mayer K.F."/>
            <person name="Schwartz D.C."/>
            <person name="Town C.D."/>
        </authorList>
    </citation>
    <scope>GENOME REANNOTATION</scope>
    <source>
        <strain evidence="10 11">cv. Jemalong A17</strain>
    </source>
</reference>
<dbReference type="eggNOG" id="ENOG502S27N">
    <property type="taxonomic scope" value="Eukaryota"/>
</dbReference>
<comment type="subcellular location">
    <subcellularLocation>
        <location evidence="1">Nucleus</location>
    </subcellularLocation>
</comment>
<dbReference type="Pfam" id="PF02362">
    <property type="entry name" value="B3"/>
    <property type="match status" value="2"/>
</dbReference>
<dbReference type="HOGENOM" id="CLU_015069_1_3_1"/>
<evidence type="ECO:0000256" key="5">
    <source>
        <dbReference type="ARBA" id="ARBA00023242"/>
    </source>
</evidence>
<dbReference type="EMBL" id="PSQE01000007">
    <property type="protein sequence ID" value="RHN45639.1"/>
    <property type="molecule type" value="Genomic_DNA"/>
</dbReference>
<proteinExistence type="predicted"/>
<evidence type="ECO:0000256" key="6">
    <source>
        <dbReference type="SAM" id="MobiDB-lite"/>
    </source>
</evidence>
<name>G7KVV7_MEDTR</name>
<keyword evidence="5" id="KW-0539">Nucleus</keyword>
<dbReference type="SMART" id="SM01019">
    <property type="entry name" value="B3"/>
    <property type="match status" value="2"/>
</dbReference>
<dbReference type="Gene3D" id="2.40.330.10">
    <property type="entry name" value="DNA-binding pseudobarrel domain"/>
    <property type="match status" value="2"/>
</dbReference>
<dbReference type="SMR" id="G7KVV7"/>
<evidence type="ECO:0000313" key="9">
    <source>
        <dbReference type="EMBL" id="RHN45639.1"/>
    </source>
</evidence>
<dbReference type="AlphaFoldDB" id="G7KVV7"/>
<feature type="compositionally biased region" description="Polar residues" evidence="6">
    <location>
        <begin position="94"/>
        <end position="103"/>
    </location>
</feature>
<evidence type="ECO:0000259" key="7">
    <source>
        <dbReference type="PROSITE" id="PS50863"/>
    </source>
</evidence>
<sequence>MMPRKFVEKYGEGLSKAIYLKTPNGAKWKLNLVKSDGKIWFEKGWKEFAKHHSLAHGHLLLFKYKRNSHFLVHIFEKSAFEINYPFQRVAAKTNRVSNGQGNKPPNGESRRASQKRKDNSFELHQPCDIGSSSCFRVEKLQKVASLHHTDRESKGKEVITGKRVTALERAQSFKTSNPSFVVVMRASYVKHHFLLNIPRSFGNRHFDLDKKRGDIYFQVLNKGVWPAKYSIKKTRNGLHFELMTTGWKAFAKDNKLKVDDVCKFELISCTILTFIVHIFRETDNDNTNCSTFQSRIN</sequence>
<accession>G7KVV7</accession>
<dbReference type="CDD" id="cd10017">
    <property type="entry name" value="B3_DNA"/>
    <property type="match status" value="2"/>
</dbReference>
<feature type="region of interest" description="Disordered" evidence="6">
    <location>
        <begin position="94"/>
        <end position="124"/>
    </location>
</feature>
<dbReference type="Proteomes" id="UP000002051">
    <property type="component" value="Unassembled WGS sequence"/>
</dbReference>
<organism evidence="8 11">
    <name type="scientific">Medicago truncatula</name>
    <name type="common">Barrel medic</name>
    <name type="synonym">Medicago tribuloides</name>
    <dbReference type="NCBI Taxonomy" id="3880"/>
    <lineage>
        <taxon>Eukaryota</taxon>
        <taxon>Viridiplantae</taxon>
        <taxon>Streptophyta</taxon>
        <taxon>Embryophyta</taxon>
        <taxon>Tracheophyta</taxon>
        <taxon>Spermatophyta</taxon>
        <taxon>Magnoliopsida</taxon>
        <taxon>eudicotyledons</taxon>
        <taxon>Gunneridae</taxon>
        <taxon>Pentapetalae</taxon>
        <taxon>rosids</taxon>
        <taxon>fabids</taxon>
        <taxon>Fabales</taxon>
        <taxon>Fabaceae</taxon>
        <taxon>Papilionoideae</taxon>
        <taxon>50 kb inversion clade</taxon>
        <taxon>NPAAA clade</taxon>
        <taxon>Hologalegina</taxon>
        <taxon>IRL clade</taxon>
        <taxon>Trifolieae</taxon>
        <taxon>Medicago</taxon>
    </lineage>
</organism>
<feature type="domain" description="TF-B3" evidence="7">
    <location>
        <begin position="180"/>
        <end position="282"/>
    </location>
</feature>
<evidence type="ECO:0000313" key="10">
    <source>
        <dbReference type="EnsemblPlants" id="AES78884"/>
    </source>
</evidence>
<dbReference type="PaxDb" id="3880-AES78884"/>
<reference evidence="12" key="4">
    <citation type="journal article" date="2018" name="Nat. Plants">
        <title>Whole-genome landscape of Medicago truncatula symbiotic genes.</title>
        <authorList>
            <person name="Pecrix Y."/>
            <person name="Staton S.E."/>
            <person name="Sallet E."/>
            <person name="Lelandais-Briere C."/>
            <person name="Moreau S."/>
            <person name="Carrere S."/>
            <person name="Blein T."/>
            <person name="Jardinaud M.F."/>
            <person name="Latrasse D."/>
            <person name="Zouine M."/>
            <person name="Zahm M."/>
            <person name="Kreplak J."/>
            <person name="Mayjonade B."/>
            <person name="Satge C."/>
            <person name="Perez M."/>
            <person name="Cauet S."/>
            <person name="Marande W."/>
            <person name="Chantry-Darmon C."/>
            <person name="Lopez-Roques C."/>
            <person name="Bouchez O."/>
            <person name="Berard A."/>
            <person name="Debelle F."/>
            <person name="Munos S."/>
            <person name="Bendahmane A."/>
            <person name="Berges H."/>
            <person name="Niebel A."/>
            <person name="Buitink J."/>
            <person name="Frugier F."/>
            <person name="Benhamed M."/>
            <person name="Crespi M."/>
            <person name="Gouzy J."/>
            <person name="Gamas P."/>
        </authorList>
    </citation>
    <scope>NUCLEOTIDE SEQUENCE [LARGE SCALE GENOMIC DNA]</scope>
    <source>
        <strain evidence="12">cv. Jemalong A17</strain>
    </source>
</reference>
<accession>A0A0C3W5I5</accession>
<evidence type="ECO:0000313" key="11">
    <source>
        <dbReference type="Proteomes" id="UP000002051"/>
    </source>
</evidence>
<evidence type="ECO:0000256" key="4">
    <source>
        <dbReference type="ARBA" id="ARBA00023163"/>
    </source>
</evidence>
<dbReference type="GO" id="GO:0003677">
    <property type="term" value="F:DNA binding"/>
    <property type="evidence" value="ECO:0007669"/>
    <property type="project" value="UniProtKB-KW"/>
</dbReference>
<dbReference type="InterPro" id="IPR015300">
    <property type="entry name" value="DNA-bd_pseudobarrel_sf"/>
</dbReference>
<feature type="compositionally biased region" description="Basic and acidic residues" evidence="6">
    <location>
        <begin position="108"/>
        <end position="121"/>
    </location>
</feature>
<dbReference type="PANTHER" id="PTHR31920:SF108">
    <property type="entry name" value="B3 DOMAIN-CONTAINING TRANSCRIPTION FACTOR VRN1-LIKE"/>
    <property type="match status" value="1"/>
</dbReference>
<dbReference type="STRING" id="3880.G7KVV7"/>
<reference evidence="9" key="5">
    <citation type="journal article" date="2018" name="Nat. Plants">
        <title>Whole-genome landscape of Medicago truncatula symbiotic genes.</title>
        <authorList>
            <person name="Pecrix Y."/>
            <person name="Gamas P."/>
            <person name="Carrere S."/>
        </authorList>
    </citation>
    <scope>NUCLEOTIDE SEQUENCE</scope>
    <source>
        <tissue evidence="9">Leaves</tissue>
    </source>
</reference>
<evidence type="ECO:0000313" key="8">
    <source>
        <dbReference type="EMBL" id="AES78884.2"/>
    </source>
</evidence>
<dbReference type="EMBL" id="CM001223">
    <property type="protein sequence ID" value="AES78884.2"/>
    <property type="molecule type" value="Genomic_DNA"/>
</dbReference>
<reference evidence="8 11" key="1">
    <citation type="journal article" date="2011" name="Nature">
        <title>The Medicago genome provides insight into the evolution of rhizobial symbioses.</title>
        <authorList>
            <person name="Young N.D."/>
            <person name="Debelle F."/>
            <person name="Oldroyd G.E."/>
            <person name="Geurts R."/>
            <person name="Cannon S.B."/>
            <person name="Udvardi M.K."/>
            <person name="Benedito V.A."/>
            <person name="Mayer K.F."/>
            <person name="Gouzy J."/>
            <person name="Schoof H."/>
            <person name="Van de Peer Y."/>
            <person name="Proost S."/>
            <person name="Cook D.R."/>
            <person name="Meyers B.C."/>
            <person name="Spannagl M."/>
            <person name="Cheung F."/>
            <person name="De Mita S."/>
            <person name="Krishnakumar V."/>
            <person name="Gundlach H."/>
            <person name="Zhou S."/>
            <person name="Mudge J."/>
            <person name="Bharti A.K."/>
            <person name="Murray J.D."/>
            <person name="Naoumkina M.A."/>
            <person name="Rosen B."/>
            <person name="Silverstein K.A."/>
            <person name="Tang H."/>
            <person name="Rombauts S."/>
            <person name="Zhao P.X."/>
            <person name="Zhou P."/>
            <person name="Barbe V."/>
            <person name="Bardou P."/>
            <person name="Bechner M."/>
            <person name="Bellec A."/>
            <person name="Berger A."/>
            <person name="Berges H."/>
            <person name="Bidwell S."/>
            <person name="Bisseling T."/>
            <person name="Choisne N."/>
            <person name="Couloux A."/>
            <person name="Denny R."/>
            <person name="Deshpande S."/>
            <person name="Dai X."/>
            <person name="Doyle J.J."/>
            <person name="Dudez A.M."/>
            <person name="Farmer A.D."/>
            <person name="Fouteau S."/>
            <person name="Franken C."/>
            <person name="Gibelin C."/>
            <person name="Gish J."/>
            <person name="Goldstein S."/>
            <person name="Gonzalez A.J."/>
            <person name="Green P.J."/>
            <person name="Hallab A."/>
            <person name="Hartog M."/>
            <person name="Hua A."/>
            <person name="Humphray S.J."/>
            <person name="Jeong D.H."/>
            <person name="Jing Y."/>
            <person name="Jocker A."/>
            <person name="Kenton S.M."/>
            <person name="Kim D.J."/>
            <person name="Klee K."/>
            <person name="Lai H."/>
            <person name="Lang C."/>
            <person name="Lin S."/>
            <person name="Macmil S.L."/>
            <person name="Magdelenat G."/>
            <person name="Matthews L."/>
            <person name="McCorrison J."/>
            <person name="Monaghan E.L."/>
            <person name="Mun J.H."/>
            <person name="Najar F.Z."/>
            <person name="Nicholson C."/>
            <person name="Noirot C."/>
            <person name="O'Bleness M."/>
            <person name="Paule C.R."/>
            <person name="Poulain J."/>
            <person name="Prion F."/>
            <person name="Qin B."/>
            <person name="Qu C."/>
            <person name="Retzel E.F."/>
            <person name="Riddle C."/>
            <person name="Sallet E."/>
            <person name="Samain S."/>
            <person name="Samson N."/>
            <person name="Sanders I."/>
            <person name="Saurat O."/>
            <person name="Scarpelli C."/>
            <person name="Schiex T."/>
            <person name="Segurens B."/>
            <person name="Severin A.J."/>
            <person name="Sherrier D.J."/>
            <person name="Shi R."/>
            <person name="Sims S."/>
            <person name="Singer S.R."/>
            <person name="Sinharoy S."/>
            <person name="Sterck L."/>
            <person name="Viollet A."/>
            <person name="Wang B.B."/>
            <person name="Wang K."/>
            <person name="Wang M."/>
            <person name="Wang X."/>
            <person name="Warfsmann J."/>
            <person name="Weissenbach J."/>
            <person name="White D.D."/>
            <person name="White J.D."/>
            <person name="Wiley G.B."/>
            <person name="Wincker P."/>
            <person name="Xing Y."/>
            <person name="Yang L."/>
            <person name="Yao Z."/>
            <person name="Ying F."/>
            <person name="Zhai J."/>
            <person name="Zhou L."/>
            <person name="Zuber A."/>
            <person name="Denarie J."/>
            <person name="Dixon R.A."/>
            <person name="May G.D."/>
            <person name="Schwartz D.C."/>
            <person name="Rogers J."/>
            <person name="Quetier F."/>
            <person name="Town C.D."/>
            <person name="Roe B.A."/>
        </authorList>
    </citation>
    <scope>NUCLEOTIDE SEQUENCE [LARGE SCALE GENOMIC DNA]</scope>
    <source>
        <strain evidence="8">A17</strain>
        <strain evidence="10 11">cv. Jemalong A17</strain>
    </source>
</reference>
<reference evidence="10" key="3">
    <citation type="submission" date="2015-04" db="UniProtKB">
        <authorList>
            <consortium name="EnsemblPlants"/>
        </authorList>
    </citation>
    <scope>IDENTIFICATION</scope>
    <source>
        <strain evidence="10">cv. Jemalong A17</strain>
    </source>
</reference>
<keyword evidence="4" id="KW-0804">Transcription</keyword>
<dbReference type="OrthoDB" id="1864528at2759"/>
<dbReference type="InterPro" id="IPR050655">
    <property type="entry name" value="Plant_B3_domain"/>
</dbReference>
<dbReference type="PROSITE" id="PS50863">
    <property type="entry name" value="B3"/>
    <property type="match status" value="2"/>
</dbReference>
<protein>
    <submittedName>
        <fullName evidence="9">Putative transcription factor B3-Domain family</fullName>
    </submittedName>
    <submittedName>
        <fullName evidence="8">Transcriptional factor B3 family protein</fullName>
    </submittedName>
</protein>
<dbReference type="KEGG" id="mtr:11435758"/>
<dbReference type="SUPFAM" id="SSF101936">
    <property type="entry name" value="DNA-binding pseudobarrel domain"/>
    <property type="match status" value="2"/>
</dbReference>
<evidence type="ECO:0000256" key="1">
    <source>
        <dbReference type="ARBA" id="ARBA00004123"/>
    </source>
</evidence>
<keyword evidence="2" id="KW-0805">Transcription regulation</keyword>
<gene>
    <name evidence="10" type="primary">11435758</name>
    <name evidence="8" type="ordered locus">MTR_7g050590</name>
    <name evidence="9" type="ORF">MtrunA17_Chr7g0233541</name>
</gene>
<evidence type="ECO:0000313" key="12">
    <source>
        <dbReference type="Proteomes" id="UP000265566"/>
    </source>
</evidence>
<dbReference type="Proteomes" id="UP000265566">
    <property type="component" value="Chromosome 7"/>
</dbReference>
<dbReference type="GO" id="GO:0005634">
    <property type="term" value="C:nucleus"/>
    <property type="evidence" value="ECO:0007669"/>
    <property type="project" value="UniProtKB-SubCell"/>
</dbReference>
<evidence type="ECO:0000256" key="2">
    <source>
        <dbReference type="ARBA" id="ARBA00023015"/>
    </source>
</evidence>
<evidence type="ECO:0000256" key="3">
    <source>
        <dbReference type="ARBA" id="ARBA00023125"/>
    </source>
</evidence>